<proteinExistence type="predicted"/>
<reference evidence="2 3" key="1">
    <citation type="submission" date="2021-07" db="EMBL/GenBank/DDBJ databases">
        <authorList>
            <person name="Palmer J.M."/>
        </authorList>
    </citation>
    <scope>NUCLEOTIDE SEQUENCE [LARGE SCALE GENOMIC DNA]</scope>
    <source>
        <strain evidence="2 3">AT_MEX2019</strain>
        <tissue evidence="2">Muscle</tissue>
    </source>
</reference>
<gene>
    <name evidence="2" type="ORF">ATANTOWER_017204</name>
</gene>
<evidence type="ECO:0000313" key="3">
    <source>
        <dbReference type="Proteomes" id="UP001345963"/>
    </source>
</evidence>
<feature type="signal peptide" evidence="1">
    <location>
        <begin position="1"/>
        <end position="27"/>
    </location>
</feature>
<keyword evidence="3" id="KW-1185">Reference proteome</keyword>
<accession>A0ABU7AS35</accession>
<dbReference type="Proteomes" id="UP001345963">
    <property type="component" value="Unassembled WGS sequence"/>
</dbReference>
<evidence type="ECO:0008006" key="4">
    <source>
        <dbReference type="Google" id="ProtNLM"/>
    </source>
</evidence>
<protein>
    <recommendedName>
        <fullName evidence="4">Secreted protein</fullName>
    </recommendedName>
</protein>
<name>A0ABU7AS35_9TELE</name>
<feature type="chain" id="PRO_5046669258" description="Secreted protein" evidence="1">
    <location>
        <begin position="28"/>
        <end position="134"/>
    </location>
</feature>
<evidence type="ECO:0000313" key="2">
    <source>
        <dbReference type="EMBL" id="MED6240189.1"/>
    </source>
</evidence>
<organism evidence="2 3">
    <name type="scientific">Ataeniobius toweri</name>
    <dbReference type="NCBI Taxonomy" id="208326"/>
    <lineage>
        <taxon>Eukaryota</taxon>
        <taxon>Metazoa</taxon>
        <taxon>Chordata</taxon>
        <taxon>Craniata</taxon>
        <taxon>Vertebrata</taxon>
        <taxon>Euteleostomi</taxon>
        <taxon>Actinopterygii</taxon>
        <taxon>Neopterygii</taxon>
        <taxon>Teleostei</taxon>
        <taxon>Neoteleostei</taxon>
        <taxon>Acanthomorphata</taxon>
        <taxon>Ovalentaria</taxon>
        <taxon>Atherinomorphae</taxon>
        <taxon>Cyprinodontiformes</taxon>
        <taxon>Goodeidae</taxon>
        <taxon>Ataeniobius</taxon>
    </lineage>
</organism>
<dbReference type="EMBL" id="JAHUTI010023226">
    <property type="protein sequence ID" value="MED6240189.1"/>
    <property type="molecule type" value="Genomic_DNA"/>
</dbReference>
<comment type="caution">
    <text evidence="2">The sequence shown here is derived from an EMBL/GenBank/DDBJ whole genome shotgun (WGS) entry which is preliminary data.</text>
</comment>
<sequence length="134" mass="15207">MAHYSAVNFTLTSIVPLVFLCPPPLLAGPEHVCSNSLRFISSRTRGNGWLHTSIFILSKFIDRCLAVNSFSSLLIWSNLLSVMQFLQYYYCIVQGSKNLQHHVLQLIMQLISSPIQYQHRNKTASSSELCGNFR</sequence>
<keyword evidence="1" id="KW-0732">Signal</keyword>
<evidence type="ECO:0000256" key="1">
    <source>
        <dbReference type="SAM" id="SignalP"/>
    </source>
</evidence>